<dbReference type="OrthoDB" id="7560678at2"/>
<dbReference type="PANTHER" id="PTHR12526">
    <property type="entry name" value="GLYCOSYLTRANSFERASE"/>
    <property type="match status" value="1"/>
</dbReference>
<dbReference type="Pfam" id="PF00534">
    <property type="entry name" value="Glycos_transf_1"/>
    <property type="match status" value="1"/>
</dbReference>
<dbReference type="AlphaFoldDB" id="A0A243W8E5"/>
<keyword evidence="3" id="KW-1185">Reference proteome</keyword>
<proteinExistence type="predicted"/>
<name>A0A243W8E5_9BACT</name>
<comment type="caution">
    <text evidence="2">The sequence shown here is derived from an EMBL/GenBank/DDBJ whole genome shotgun (WGS) entry which is preliminary data.</text>
</comment>
<sequence length="378" mass="41946">MKITIIQGAFLPVPPKLGGAVEKMWFALGKSFAKQGHEVVQVSRRYADMPTEEWINGVLHKRVRGYATPASGLHLKWLDLLYTLRVRAMVPADSDIVVTNTFWASVVLPAKLRRRSIPDVQRMPKGQMRLYNQAVRLRANSTPVAEAICRELPTDQHPRVVMIPNPLPFQEPPTVNLAQKQPVVLYAGRIHPEKGLELVISAFKKLPTTWKLQIVGPAETSAGGGGTAYLASLKQLAGNANIEFTGPVYDMELLNRYYAEASIFVYPSVAEQGETFGLAPLEAMAWGCVPVVSSLACFHDFIEHEHNGLIFDHRANDAISLLGKTIERLQHDAALRAELATRALDVRQSHSISCIASQFIQEFERIIQEQGINKLATV</sequence>
<dbReference type="Proteomes" id="UP000194873">
    <property type="component" value="Unassembled WGS sequence"/>
</dbReference>
<evidence type="ECO:0000313" key="3">
    <source>
        <dbReference type="Proteomes" id="UP000194873"/>
    </source>
</evidence>
<dbReference type="EMBL" id="MTSE01000017">
    <property type="protein sequence ID" value="OUJ71203.1"/>
    <property type="molecule type" value="Genomic_DNA"/>
</dbReference>
<evidence type="ECO:0000313" key="2">
    <source>
        <dbReference type="EMBL" id="OUJ71203.1"/>
    </source>
</evidence>
<accession>A0A243W8E5</accession>
<organism evidence="2 3">
    <name type="scientific">Hymenobacter crusticola</name>
    <dbReference type="NCBI Taxonomy" id="1770526"/>
    <lineage>
        <taxon>Bacteria</taxon>
        <taxon>Pseudomonadati</taxon>
        <taxon>Bacteroidota</taxon>
        <taxon>Cytophagia</taxon>
        <taxon>Cytophagales</taxon>
        <taxon>Hymenobacteraceae</taxon>
        <taxon>Hymenobacter</taxon>
    </lineage>
</organism>
<dbReference type="CDD" id="cd03801">
    <property type="entry name" value="GT4_PimA-like"/>
    <property type="match status" value="1"/>
</dbReference>
<protein>
    <recommendedName>
        <fullName evidence="1">Glycosyl transferase family 1 domain-containing protein</fullName>
    </recommendedName>
</protein>
<dbReference type="InterPro" id="IPR001296">
    <property type="entry name" value="Glyco_trans_1"/>
</dbReference>
<evidence type="ECO:0000259" key="1">
    <source>
        <dbReference type="Pfam" id="PF00534"/>
    </source>
</evidence>
<gene>
    <name evidence="2" type="ORF">BXP70_22240</name>
</gene>
<dbReference type="PANTHER" id="PTHR12526:SF637">
    <property type="entry name" value="GLYCOSYLTRANSFERASE EPSF-RELATED"/>
    <property type="match status" value="1"/>
</dbReference>
<dbReference type="SUPFAM" id="SSF53756">
    <property type="entry name" value="UDP-Glycosyltransferase/glycogen phosphorylase"/>
    <property type="match status" value="1"/>
</dbReference>
<dbReference type="Gene3D" id="3.40.50.2000">
    <property type="entry name" value="Glycogen Phosphorylase B"/>
    <property type="match status" value="2"/>
</dbReference>
<reference evidence="2 3" key="1">
    <citation type="submission" date="2017-01" db="EMBL/GenBank/DDBJ databases">
        <title>A new Hymenobacter.</title>
        <authorList>
            <person name="Liang Y."/>
            <person name="Feng F."/>
        </authorList>
    </citation>
    <scope>NUCLEOTIDE SEQUENCE [LARGE SCALE GENOMIC DNA]</scope>
    <source>
        <strain evidence="2">MIMBbqt21</strain>
    </source>
</reference>
<dbReference type="GO" id="GO:0016757">
    <property type="term" value="F:glycosyltransferase activity"/>
    <property type="evidence" value="ECO:0007669"/>
    <property type="project" value="InterPro"/>
</dbReference>
<feature type="domain" description="Glycosyl transferase family 1" evidence="1">
    <location>
        <begin position="176"/>
        <end position="342"/>
    </location>
</feature>